<dbReference type="Pfam" id="PF00385">
    <property type="entry name" value="Chromo"/>
    <property type="match status" value="1"/>
</dbReference>
<proteinExistence type="predicted"/>
<dbReference type="HOGENOM" id="CLU_1818427_0_0_1"/>
<name>W1P9M9_AMBTC</name>
<accession>W1P9M9</accession>
<dbReference type="InterPro" id="IPR023780">
    <property type="entry name" value="Chromo_domain"/>
</dbReference>
<evidence type="ECO:0000313" key="2">
    <source>
        <dbReference type="EMBL" id="ERN03665.1"/>
    </source>
</evidence>
<dbReference type="PROSITE" id="PS50013">
    <property type="entry name" value="CHROMO_2"/>
    <property type="match status" value="1"/>
</dbReference>
<gene>
    <name evidence="2" type="ORF">AMTR_s00144p00067060</name>
</gene>
<feature type="domain" description="Chromo" evidence="1">
    <location>
        <begin position="67"/>
        <end position="131"/>
    </location>
</feature>
<sequence>MNKWADKGRRPAYFKVGNLMIIKLQPNQPKAYRKVHKGLVRSWDQEDEARNEFEGHAPLNTVTSFDKEVEYVLADRTSSSRGVAKHKEDLVKWKGLPESEAIWERDATLWQFEKQINEYLCEKSTRASTPSGWGGLSQAKPE</sequence>
<reference evidence="3" key="1">
    <citation type="journal article" date="2013" name="Science">
        <title>The Amborella genome and the evolution of flowering plants.</title>
        <authorList>
            <consortium name="Amborella Genome Project"/>
        </authorList>
    </citation>
    <scope>NUCLEOTIDE SEQUENCE [LARGE SCALE GENOMIC DNA]</scope>
</reference>
<dbReference type="AlphaFoldDB" id="W1P9M9"/>
<evidence type="ECO:0000313" key="3">
    <source>
        <dbReference type="Proteomes" id="UP000017836"/>
    </source>
</evidence>
<dbReference type="EMBL" id="KI394342">
    <property type="protein sequence ID" value="ERN03665.1"/>
    <property type="molecule type" value="Genomic_DNA"/>
</dbReference>
<dbReference type="Proteomes" id="UP000017836">
    <property type="component" value="Unassembled WGS sequence"/>
</dbReference>
<dbReference type="InterPro" id="IPR016197">
    <property type="entry name" value="Chromo-like_dom_sf"/>
</dbReference>
<keyword evidence="3" id="KW-1185">Reference proteome</keyword>
<organism evidence="2 3">
    <name type="scientific">Amborella trichopoda</name>
    <dbReference type="NCBI Taxonomy" id="13333"/>
    <lineage>
        <taxon>Eukaryota</taxon>
        <taxon>Viridiplantae</taxon>
        <taxon>Streptophyta</taxon>
        <taxon>Embryophyta</taxon>
        <taxon>Tracheophyta</taxon>
        <taxon>Spermatophyta</taxon>
        <taxon>Magnoliopsida</taxon>
        <taxon>Amborellales</taxon>
        <taxon>Amborellaceae</taxon>
        <taxon>Amborella</taxon>
    </lineage>
</organism>
<dbReference type="Gramene" id="ERN03665">
    <property type="protein sequence ID" value="ERN03665"/>
    <property type="gene ID" value="AMTR_s00144p00067060"/>
</dbReference>
<evidence type="ECO:0000259" key="1">
    <source>
        <dbReference type="PROSITE" id="PS50013"/>
    </source>
</evidence>
<dbReference type="Gene3D" id="2.40.50.40">
    <property type="match status" value="1"/>
</dbReference>
<dbReference type="InterPro" id="IPR000953">
    <property type="entry name" value="Chromo/chromo_shadow_dom"/>
</dbReference>
<protein>
    <recommendedName>
        <fullName evidence="1">Chromo domain-containing protein</fullName>
    </recommendedName>
</protein>
<dbReference type="SUPFAM" id="SSF54160">
    <property type="entry name" value="Chromo domain-like"/>
    <property type="match status" value="1"/>
</dbReference>